<dbReference type="GO" id="GO:0004842">
    <property type="term" value="F:ubiquitin-protein transferase activity"/>
    <property type="evidence" value="ECO:0007669"/>
    <property type="project" value="InterPro"/>
</dbReference>
<dbReference type="EMBL" id="JAICCE010000019">
    <property type="protein sequence ID" value="KAG9264543.1"/>
    <property type="molecule type" value="Genomic_DNA"/>
</dbReference>
<evidence type="ECO:0000313" key="3">
    <source>
        <dbReference type="Proteomes" id="UP000752171"/>
    </source>
</evidence>
<feature type="compositionally biased region" description="Basic residues" evidence="1">
    <location>
        <begin position="110"/>
        <end position="119"/>
    </location>
</feature>
<protein>
    <recommendedName>
        <fullName evidence="4">HECT domain-containing protein</fullName>
    </recommendedName>
</protein>
<dbReference type="InterPro" id="IPR035983">
    <property type="entry name" value="Hect_E3_ubiquitin_ligase"/>
</dbReference>
<evidence type="ECO:0000313" key="2">
    <source>
        <dbReference type="EMBL" id="KAG9264543.1"/>
    </source>
</evidence>
<dbReference type="Proteomes" id="UP000752171">
    <property type="component" value="Unassembled WGS sequence"/>
</dbReference>
<feature type="compositionally biased region" description="Polar residues" evidence="1">
    <location>
        <begin position="31"/>
        <end position="52"/>
    </location>
</feature>
<accession>A0A8T2KZ18</accession>
<sequence>MDSVQNRVPEEERGSGAEEISAVKEEAADRGSSSSGQADAFSGKTSTFSGQTEAEPPGVKQEGEEEWTVGVKEEPSPVRIGSEAESPAEIEVNLELGSESEESSENRPGSHSRGRKRAHPFPQEQLREMEEPSALVDFLRERGISEDLIQRMETDKIDVSVIPLMAETELQQYIPHYGDRLAVIDYCLNNQPPERRTQMMDRLQTTLFGPREEVSRKHMGNTYAKKKARRVELGWMNYNEKSCNFKQVRTANGGGTKHISINKQAKLCDVQKMAERIFFPTGASRFFYLKDVDCDIRDFSHRRLDQSLTVEDLYKANKAKIVRLYLFTKKRNVNNGVNNGTNNDVNSVPSSLEFSQGGSSSYSQLENGDFGFRAAQSQTFENHQTSREGSNNTHGTVRFDQGYDETYWEELNPENSYVANTEWMVEHNNEDSLNNSDVGRIVPHVGEVPTSTGNAFTIKVGKEEELGTPAEIIDCDSFDDTVSFEDDTRKLAVVVRRGSCLKDMMAAFNDPTIMDKDLIIHMKLPNGALETQTGPGVFRDCLSEFWSEFYHRCTLGADVKAPLLRHEFQAPEWQAIARVLVKGWLSEKYFPVHLPLPFLEQAFYGTIYSSVTDAFMLYVSKNDREVLRQASNDFLSVDEESLLDVLGSYECHRRPTAENLVPLLSQLGHKALIQAPTYVIQCWKPVLADLARTLSPKKLVEIIEERVPSPKKVNTVLKFPEDMNAQQTTVSRNLKRYIREIDEGTLERFLRFCTGADVLFGKDIAVQFSEKKDLECRPQAHMCSCLLVLPVKYQNYPDLRSGFSAVLNNSVSVMNII</sequence>
<organism evidence="2 3">
    <name type="scientific">Astyanax mexicanus</name>
    <name type="common">Blind cave fish</name>
    <name type="synonym">Astyanax fasciatus mexicanus</name>
    <dbReference type="NCBI Taxonomy" id="7994"/>
    <lineage>
        <taxon>Eukaryota</taxon>
        <taxon>Metazoa</taxon>
        <taxon>Chordata</taxon>
        <taxon>Craniata</taxon>
        <taxon>Vertebrata</taxon>
        <taxon>Euteleostomi</taxon>
        <taxon>Actinopterygii</taxon>
        <taxon>Neopterygii</taxon>
        <taxon>Teleostei</taxon>
        <taxon>Ostariophysi</taxon>
        <taxon>Characiformes</taxon>
        <taxon>Characoidei</taxon>
        <taxon>Acestrorhamphidae</taxon>
        <taxon>Acestrorhamphinae</taxon>
        <taxon>Astyanax</taxon>
    </lineage>
</organism>
<reference evidence="2 3" key="1">
    <citation type="submission" date="2021-07" db="EMBL/GenBank/DDBJ databases">
        <authorList>
            <person name="Imarazene B."/>
            <person name="Zahm M."/>
            <person name="Klopp C."/>
            <person name="Cabau C."/>
            <person name="Beille S."/>
            <person name="Jouanno E."/>
            <person name="Castinel A."/>
            <person name="Lluch J."/>
            <person name="Gil L."/>
            <person name="Kuchtly C."/>
            <person name="Lopez Roques C."/>
            <person name="Donnadieu C."/>
            <person name="Parrinello H."/>
            <person name="Journot L."/>
            <person name="Du K."/>
            <person name="Schartl M."/>
            <person name="Retaux S."/>
            <person name="Guiguen Y."/>
        </authorList>
    </citation>
    <scope>NUCLEOTIDE SEQUENCE [LARGE SCALE GENOMIC DNA]</scope>
    <source>
        <strain evidence="2">Pach_M1</strain>
        <tissue evidence="2">Testis</tissue>
    </source>
</reference>
<feature type="region of interest" description="Disordered" evidence="1">
    <location>
        <begin position="1"/>
        <end position="129"/>
    </location>
</feature>
<proteinExistence type="predicted"/>
<evidence type="ECO:0008006" key="4">
    <source>
        <dbReference type="Google" id="ProtNLM"/>
    </source>
</evidence>
<comment type="caution">
    <text evidence="2">The sequence shown here is derived from an EMBL/GenBank/DDBJ whole genome shotgun (WGS) entry which is preliminary data.</text>
</comment>
<dbReference type="Gene3D" id="3.30.2410.10">
    <property type="entry name" value="Hect, E3 ligase catalytic domain"/>
    <property type="match status" value="1"/>
</dbReference>
<evidence type="ECO:0000256" key="1">
    <source>
        <dbReference type="SAM" id="MobiDB-lite"/>
    </source>
</evidence>
<feature type="region of interest" description="Disordered" evidence="1">
    <location>
        <begin position="338"/>
        <end position="358"/>
    </location>
</feature>
<feature type="compositionally biased region" description="Basic and acidic residues" evidence="1">
    <location>
        <begin position="8"/>
        <end position="29"/>
    </location>
</feature>
<dbReference type="SUPFAM" id="SSF56204">
    <property type="entry name" value="Hect, E3 ligase catalytic domain"/>
    <property type="match status" value="1"/>
</dbReference>
<name>A0A8T2KZ18_ASTMX</name>
<dbReference type="AlphaFoldDB" id="A0A8T2KZ18"/>
<gene>
    <name evidence="2" type="ORF">AMEX_G22824</name>
</gene>